<dbReference type="EMBL" id="CGIH01000009">
    <property type="protein sequence ID" value="CFX15232.1"/>
    <property type="molecule type" value="Genomic_DNA"/>
</dbReference>
<dbReference type="Pfam" id="PF07833">
    <property type="entry name" value="Cu_amine_oxidN1"/>
    <property type="match status" value="1"/>
</dbReference>
<evidence type="ECO:0000313" key="3">
    <source>
        <dbReference type="EMBL" id="CFX15232.1"/>
    </source>
</evidence>
<dbReference type="STRING" id="690567.620"/>
<dbReference type="SUPFAM" id="SSF55383">
    <property type="entry name" value="Copper amine oxidase, domain N"/>
    <property type="match status" value="1"/>
</dbReference>
<feature type="domain" description="Copper amine oxidase-like N-terminal" evidence="2">
    <location>
        <begin position="38"/>
        <end position="147"/>
    </location>
</feature>
<dbReference type="Gene3D" id="3.30.457.10">
    <property type="entry name" value="Copper amine oxidase-like, N-terminal domain"/>
    <property type="match status" value="1"/>
</dbReference>
<dbReference type="OrthoDB" id="9769314at2"/>
<dbReference type="Proteomes" id="UP000045545">
    <property type="component" value="Unassembled WGS sequence"/>
</dbReference>
<evidence type="ECO:0000259" key="2">
    <source>
        <dbReference type="Pfam" id="PF07833"/>
    </source>
</evidence>
<evidence type="ECO:0000313" key="4">
    <source>
        <dbReference type="Proteomes" id="UP000045545"/>
    </source>
</evidence>
<dbReference type="AlphaFoldDB" id="A0A0E3W2R0"/>
<dbReference type="InterPro" id="IPR012854">
    <property type="entry name" value="Cu_amine_oxidase-like_N"/>
</dbReference>
<protein>
    <submittedName>
        <fullName evidence="3">Copper amine oxidase-like, N-terminal</fullName>
    </submittedName>
</protein>
<accession>A0A0E3W2R0</accession>
<keyword evidence="4" id="KW-1185">Reference proteome</keyword>
<dbReference type="InterPro" id="IPR036582">
    <property type="entry name" value="Mao_N_sf"/>
</dbReference>
<dbReference type="RefSeq" id="WP_052729563.1">
    <property type="nucleotide sequence ID" value="NZ_CGIH01000009.1"/>
</dbReference>
<name>A0A0E3W2R0_9FIRM</name>
<sequence>MRKRIGFITLTLGILFSGLIYYNGFVTAAPTPNITVAVNGKLVTFPDQKPYINQDNRTLVPVRAPMEAAGATVSWNDKTRQVTVTKGDKTAVFTIGSKVYTINGKAMQMDTTAQIVGGSRTVFPLRFVAEAIGLTVEWNAQTNTVVITSTTTEVQPGTTPTQPENKNPLPPHEARKPMTSLTPEAKARLMAYPYPAGVEVWSKMVELKEEGAVKGLSENHLQETINSWLGQKSLIKANQKFFFDSDLCFCVSGNFNNRVRGVLQTKNPDGSVIEQDVEFGFAYGTHFVSEGETPQPSHLLEGNDFITLSPPVKL</sequence>
<feature type="compositionally biased region" description="Low complexity" evidence="1">
    <location>
        <begin position="151"/>
        <end position="164"/>
    </location>
</feature>
<evidence type="ECO:0000256" key="1">
    <source>
        <dbReference type="SAM" id="MobiDB-lite"/>
    </source>
</evidence>
<organism evidence="3 4">
    <name type="scientific">Syntrophomonas zehnderi OL-4</name>
    <dbReference type="NCBI Taxonomy" id="690567"/>
    <lineage>
        <taxon>Bacteria</taxon>
        <taxon>Bacillati</taxon>
        <taxon>Bacillota</taxon>
        <taxon>Clostridia</taxon>
        <taxon>Eubacteriales</taxon>
        <taxon>Syntrophomonadaceae</taxon>
        <taxon>Syntrophomonas</taxon>
    </lineage>
</organism>
<proteinExistence type="predicted"/>
<gene>
    <name evidence="3" type="ORF">620</name>
</gene>
<reference evidence="3 4" key="1">
    <citation type="submission" date="2015-03" db="EMBL/GenBank/DDBJ databases">
        <authorList>
            <person name="Murphy D."/>
        </authorList>
    </citation>
    <scope>NUCLEOTIDE SEQUENCE [LARGE SCALE GENOMIC DNA]</scope>
    <source>
        <strain evidence="3 4">OL-4</strain>
    </source>
</reference>
<feature type="region of interest" description="Disordered" evidence="1">
    <location>
        <begin position="151"/>
        <end position="177"/>
    </location>
</feature>